<dbReference type="EMBL" id="JARYMX010000008">
    <property type="protein sequence ID" value="KAJ9538262.1"/>
    <property type="molecule type" value="Genomic_DNA"/>
</dbReference>
<dbReference type="AlphaFoldDB" id="A0AA38VX70"/>
<proteinExistence type="predicted"/>
<comment type="caution">
    <text evidence="2">The sequence shown here is derived from an EMBL/GenBank/DDBJ whole genome shotgun (WGS) entry which is preliminary data.</text>
</comment>
<evidence type="ECO:0000313" key="3">
    <source>
        <dbReference type="Proteomes" id="UP001172457"/>
    </source>
</evidence>
<name>A0AA38VX70_9ASTR</name>
<dbReference type="PANTHER" id="PTHR35167">
    <property type="entry name" value="OS05G0216466 PROTEIN"/>
    <property type="match status" value="1"/>
</dbReference>
<organism evidence="2 3">
    <name type="scientific">Centaurea solstitialis</name>
    <name type="common">yellow star-thistle</name>
    <dbReference type="NCBI Taxonomy" id="347529"/>
    <lineage>
        <taxon>Eukaryota</taxon>
        <taxon>Viridiplantae</taxon>
        <taxon>Streptophyta</taxon>
        <taxon>Embryophyta</taxon>
        <taxon>Tracheophyta</taxon>
        <taxon>Spermatophyta</taxon>
        <taxon>Magnoliopsida</taxon>
        <taxon>eudicotyledons</taxon>
        <taxon>Gunneridae</taxon>
        <taxon>Pentapetalae</taxon>
        <taxon>asterids</taxon>
        <taxon>campanulids</taxon>
        <taxon>Asterales</taxon>
        <taxon>Asteraceae</taxon>
        <taxon>Carduoideae</taxon>
        <taxon>Cardueae</taxon>
        <taxon>Centaureinae</taxon>
        <taxon>Centaurea</taxon>
    </lineage>
</organism>
<dbReference type="PANTHER" id="PTHR35167:SF3">
    <property type="entry name" value="OS05G0216466 PROTEIN"/>
    <property type="match status" value="1"/>
</dbReference>
<keyword evidence="3" id="KW-1185">Reference proteome</keyword>
<feature type="region of interest" description="Disordered" evidence="1">
    <location>
        <begin position="45"/>
        <end position="97"/>
    </location>
</feature>
<gene>
    <name evidence="2" type="ORF">OSB04_030995</name>
</gene>
<accession>A0AA38VX70</accession>
<sequence>MAKEHSRFTEPEMEAALQLIQLSGESDVDLHGFSLSSAEALATTNTIKKTIRRGKEDHDESQGSSTSDITSAPPRRFVARRFEAEDEDDDAAGSNWRRKRKKFRSVSEIYKISMRLLTEKIIGMDLKEENFKMKPKIFLDLRTKFRYAYPPGTIGRDNHVTKWETKEDMCHKIHNIKR</sequence>
<evidence type="ECO:0000256" key="1">
    <source>
        <dbReference type="SAM" id="MobiDB-lite"/>
    </source>
</evidence>
<protein>
    <submittedName>
        <fullName evidence="2">Uncharacterized protein</fullName>
    </submittedName>
</protein>
<dbReference type="Proteomes" id="UP001172457">
    <property type="component" value="Chromosome 8"/>
</dbReference>
<reference evidence="2" key="1">
    <citation type="submission" date="2023-03" db="EMBL/GenBank/DDBJ databases">
        <title>Chromosome-scale reference genome and RAD-based genetic map of yellow starthistle (Centaurea solstitialis) reveal putative structural variation and QTLs associated with invader traits.</title>
        <authorList>
            <person name="Reatini B."/>
            <person name="Cang F.A."/>
            <person name="Jiang Q."/>
            <person name="Mckibben M.T.W."/>
            <person name="Barker M.S."/>
            <person name="Rieseberg L.H."/>
            <person name="Dlugosch K.M."/>
        </authorList>
    </citation>
    <scope>NUCLEOTIDE SEQUENCE</scope>
    <source>
        <strain evidence="2">CAN-66</strain>
        <tissue evidence="2">Leaf</tissue>
    </source>
</reference>
<evidence type="ECO:0000313" key="2">
    <source>
        <dbReference type="EMBL" id="KAJ9538262.1"/>
    </source>
</evidence>